<dbReference type="Gene3D" id="3.40.190.10">
    <property type="entry name" value="Periplasmic binding protein-like II"/>
    <property type="match status" value="2"/>
</dbReference>
<reference evidence="12 13" key="1">
    <citation type="submission" date="2018-08" db="EMBL/GenBank/DDBJ databases">
        <title>A genome reference for cultivated species of the human gut microbiota.</title>
        <authorList>
            <person name="Zou Y."/>
            <person name="Xue W."/>
            <person name="Luo G."/>
        </authorList>
    </citation>
    <scope>NUCLEOTIDE SEQUENCE [LARGE SCALE GENOMIC DNA]</scope>
    <source>
        <strain evidence="11 12">AF37-4</strain>
        <strain evidence="10 13">AM44-11BH</strain>
    </source>
</reference>
<evidence type="ECO:0000313" key="10">
    <source>
        <dbReference type="EMBL" id="RHA17232.1"/>
    </source>
</evidence>
<feature type="transmembrane region" description="Helical" evidence="8">
    <location>
        <begin position="131"/>
        <end position="151"/>
    </location>
</feature>
<dbReference type="Proteomes" id="UP000283314">
    <property type="component" value="Unassembled WGS sequence"/>
</dbReference>
<dbReference type="SUPFAM" id="SSF53850">
    <property type="entry name" value="Periplasmic binding protein-like II"/>
    <property type="match status" value="1"/>
</dbReference>
<evidence type="ECO:0000256" key="3">
    <source>
        <dbReference type="ARBA" id="ARBA00022448"/>
    </source>
</evidence>
<dbReference type="Proteomes" id="UP000284779">
    <property type="component" value="Unassembled WGS sequence"/>
</dbReference>
<feature type="transmembrane region" description="Helical" evidence="8">
    <location>
        <begin position="230"/>
        <end position="256"/>
    </location>
</feature>
<dbReference type="InterPro" id="IPR051789">
    <property type="entry name" value="Bact_Polyamine_Transport"/>
</dbReference>
<proteinExistence type="inferred from homology"/>
<dbReference type="GO" id="GO:0055085">
    <property type="term" value="P:transmembrane transport"/>
    <property type="evidence" value="ECO:0007669"/>
    <property type="project" value="InterPro"/>
</dbReference>
<feature type="transmembrane region" description="Helical" evidence="8">
    <location>
        <begin position="107"/>
        <end position="125"/>
    </location>
</feature>
<dbReference type="InterPro" id="IPR000515">
    <property type="entry name" value="MetI-like"/>
</dbReference>
<evidence type="ECO:0000259" key="9">
    <source>
        <dbReference type="PROSITE" id="PS50928"/>
    </source>
</evidence>
<dbReference type="PROSITE" id="PS50928">
    <property type="entry name" value="ABC_TM1"/>
    <property type="match status" value="1"/>
</dbReference>
<dbReference type="PANTHER" id="PTHR43848">
    <property type="entry name" value="PUTRESCINE TRANSPORT SYSTEM PERMEASE PROTEIN POTI"/>
    <property type="match status" value="1"/>
</dbReference>
<feature type="domain" description="ABC transmembrane type-1" evidence="9">
    <location>
        <begin position="63"/>
        <end position="250"/>
    </location>
</feature>
<evidence type="ECO:0000256" key="8">
    <source>
        <dbReference type="RuleBase" id="RU363032"/>
    </source>
</evidence>
<dbReference type="PRINTS" id="PR00909">
    <property type="entry name" value="SPERMDNBNDNG"/>
</dbReference>
<dbReference type="CDD" id="cd13663">
    <property type="entry name" value="PBP2_PotD_PotF_like_2"/>
    <property type="match status" value="1"/>
</dbReference>
<dbReference type="GO" id="GO:0042597">
    <property type="term" value="C:periplasmic space"/>
    <property type="evidence" value="ECO:0007669"/>
    <property type="project" value="InterPro"/>
</dbReference>
<keyword evidence="5 8" id="KW-0812">Transmembrane</keyword>
<name>A0A413R5V5_9FIRM</name>
<dbReference type="InterPro" id="IPR006059">
    <property type="entry name" value="SBP"/>
</dbReference>
<dbReference type="PANTHER" id="PTHR43848:SF2">
    <property type="entry name" value="PUTRESCINE TRANSPORT SYSTEM PERMEASE PROTEIN POTI"/>
    <property type="match status" value="1"/>
</dbReference>
<dbReference type="CDD" id="cd06261">
    <property type="entry name" value="TM_PBP2"/>
    <property type="match status" value="1"/>
</dbReference>
<evidence type="ECO:0000256" key="2">
    <source>
        <dbReference type="ARBA" id="ARBA00007069"/>
    </source>
</evidence>
<evidence type="ECO:0000313" key="11">
    <source>
        <dbReference type="EMBL" id="RHL47960.1"/>
    </source>
</evidence>
<dbReference type="GO" id="GO:0019808">
    <property type="term" value="F:polyamine binding"/>
    <property type="evidence" value="ECO:0007669"/>
    <property type="project" value="InterPro"/>
</dbReference>
<dbReference type="RefSeq" id="WP_117971203.1">
    <property type="nucleotide sequence ID" value="NZ_CABJDQ010000001.1"/>
</dbReference>
<feature type="transmembrane region" description="Helical" evidence="8">
    <location>
        <begin position="12"/>
        <end position="33"/>
    </location>
</feature>
<dbReference type="Gene3D" id="1.10.3720.10">
    <property type="entry name" value="MetI-like"/>
    <property type="match status" value="1"/>
</dbReference>
<evidence type="ECO:0000256" key="7">
    <source>
        <dbReference type="ARBA" id="ARBA00023136"/>
    </source>
</evidence>
<dbReference type="AlphaFoldDB" id="A0A413R5V5"/>
<comment type="similarity">
    <text evidence="2">Belongs to the binding-protein-dependent transport system permease family. CysTW subfamily.</text>
</comment>
<feature type="transmembrane region" description="Helical" evidence="8">
    <location>
        <begin position="277"/>
        <end position="297"/>
    </location>
</feature>
<evidence type="ECO:0000256" key="4">
    <source>
        <dbReference type="ARBA" id="ARBA00022475"/>
    </source>
</evidence>
<protein>
    <submittedName>
        <fullName evidence="10">Extracellular solute-binding protein</fullName>
    </submittedName>
</protein>
<dbReference type="InterPro" id="IPR035906">
    <property type="entry name" value="MetI-like_sf"/>
</dbReference>
<keyword evidence="3 8" id="KW-0813">Transport</keyword>
<dbReference type="GO" id="GO:0005886">
    <property type="term" value="C:plasma membrane"/>
    <property type="evidence" value="ECO:0007669"/>
    <property type="project" value="UniProtKB-SubCell"/>
</dbReference>
<keyword evidence="4" id="KW-1003">Cell membrane</keyword>
<keyword evidence="6 8" id="KW-1133">Transmembrane helix</keyword>
<dbReference type="InterPro" id="IPR001188">
    <property type="entry name" value="Sperm_putr-bd"/>
</dbReference>
<evidence type="ECO:0000313" key="12">
    <source>
        <dbReference type="Proteomes" id="UP000283314"/>
    </source>
</evidence>
<accession>A0A413R5V5</accession>
<gene>
    <name evidence="11" type="ORF">DW018_00580</name>
    <name evidence="10" type="ORF">DW944_09875</name>
</gene>
<sequence>MNKKKISIGPKLYITLCFIFFYLPIAVTMFFSFNSSKSLTKFTGFSLKWYKKLLTDNDIIAAVYVSISIAVIATIISTVLGTITAIGLSRSRKILREWLLNVNNMPIMNPDIVTAIGLMILFTSMRLERGYLTMLLAHIAFCTPYVITSVYPKVRSMDHNLANVAMDLGATPFQALTKVIIPMLKPGIFAGMLLAFTMSLDDFVVSYFVTGNGVSNISIVVYNMTKRTNPTINALSTLLILVVVLILVGVNVIPALAKKRHKKVEMSASHNSPLKKIGVAVATVGVLAVAVFCGARFSAISSKPVLRVYNSGEYMDTSLIEDFQKEYNCKVVYETFDSNETMYTKLQSGAEYDVIIPSDYMIERLISEDYLQPIDWKLITNKDKIIPKLLKNDFDPDNKYTVPYYWGTVGILYDKTVVDENDLKEGWNILRNKKYSGQIYMYDSERDSFMVALKDLGYSMNTRNKDELKQAYNWLIEQNNTMKPVYVGDDVMDNMISGNKAMAVVYSGDGSYVINENDNMGFFVPDQGSNVWTDGMVITKKCKNTKLAHQFIDYFLSYDVAEQNTDYIGYDSAVKSVYEYFKNDAYAGNPGCGPDTSNPKNEVFKDQPQDIKAYSSSLWTKVKSH</sequence>
<keyword evidence="7 8" id="KW-0472">Membrane</keyword>
<dbReference type="EMBL" id="QSFD01000010">
    <property type="protein sequence ID" value="RHA17232.1"/>
    <property type="molecule type" value="Genomic_DNA"/>
</dbReference>
<feature type="transmembrane region" description="Helical" evidence="8">
    <location>
        <begin position="59"/>
        <end position="86"/>
    </location>
</feature>
<evidence type="ECO:0000256" key="5">
    <source>
        <dbReference type="ARBA" id="ARBA00022692"/>
    </source>
</evidence>
<evidence type="ECO:0000256" key="6">
    <source>
        <dbReference type="ARBA" id="ARBA00022989"/>
    </source>
</evidence>
<comment type="subcellular location">
    <subcellularLocation>
        <location evidence="1 8">Cell membrane</location>
        <topology evidence="1 8">Multi-pass membrane protein</topology>
    </subcellularLocation>
</comment>
<comment type="caution">
    <text evidence="10">The sequence shown here is derived from an EMBL/GenBank/DDBJ whole genome shotgun (WGS) entry which is preliminary data.</text>
</comment>
<dbReference type="Pfam" id="PF13416">
    <property type="entry name" value="SBP_bac_8"/>
    <property type="match status" value="1"/>
</dbReference>
<organism evidence="10 13">
    <name type="scientific">Eubacterium ventriosum</name>
    <dbReference type="NCBI Taxonomy" id="39496"/>
    <lineage>
        <taxon>Bacteria</taxon>
        <taxon>Bacillati</taxon>
        <taxon>Bacillota</taxon>
        <taxon>Clostridia</taxon>
        <taxon>Eubacteriales</taxon>
        <taxon>Eubacteriaceae</taxon>
        <taxon>Eubacterium</taxon>
    </lineage>
</organism>
<dbReference type="Pfam" id="PF00528">
    <property type="entry name" value="BPD_transp_1"/>
    <property type="match status" value="1"/>
</dbReference>
<dbReference type="EMBL" id="QROT01000001">
    <property type="protein sequence ID" value="RHL47960.1"/>
    <property type="molecule type" value="Genomic_DNA"/>
</dbReference>
<keyword evidence="13" id="KW-1185">Reference proteome</keyword>
<dbReference type="GeneID" id="66465728"/>
<evidence type="ECO:0000256" key="1">
    <source>
        <dbReference type="ARBA" id="ARBA00004651"/>
    </source>
</evidence>
<dbReference type="SUPFAM" id="SSF161098">
    <property type="entry name" value="MetI-like"/>
    <property type="match status" value="1"/>
</dbReference>
<dbReference type="GO" id="GO:0015846">
    <property type="term" value="P:polyamine transport"/>
    <property type="evidence" value="ECO:0007669"/>
    <property type="project" value="InterPro"/>
</dbReference>
<evidence type="ECO:0000313" key="13">
    <source>
        <dbReference type="Proteomes" id="UP000284779"/>
    </source>
</evidence>